<name>A0A4R5M7Y5_9BURK</name>
<proteinExistence type="predicted"/>
<protein>
    <submittedName>
        <fullName evidence="1">DUF2589 domain-containing protein</fullName>
    </submittedName>
</protein>
<dbReference type="RefSeq" id="WP_133196372.1">
    <property type="nucleotide sequence ID" value="NZ_JBHUCW010000037.1"/>
</dbReference>
<dbReference type="OrthoDB" id="1043330at2"/>
<evidence type="ECO:0000313" key="2">
    <source>
        <dbReference type="Proteomes" id="UP000295722"/>
    </source>
</evidence>
<dbReference type="InterPro" id="IPR024510">
    <property type="entry name" value="DUF2589"/>
</dbReference>
<gene>
    <name evidence="1" type="ORF">EYW47_18955</name>
</gene>
<dbReference type="Pfam" id="PF11655">
    <property type="entry name" value="DUF2589"/>
    <property type="match status" value="1"/>
</dbReference>
<dbReference type="EMBL" id="SMRP01000009">
    <property type="protein sequence ID" value="TDG21972.1"/>
    <property type="molecule type" value="Genomic_DNA"/>
</dbReference>
<organism evidence="1 2">
    <name type="scientific">Paraburkholderia silviterrae</name>
    <dbReference type="NCBI Taxonomy" id="2528715"/>
    <lineage>
        <taxon>Bacteria</taxon>
        <taxon>Pseudomonadati</taxon>
        <taxon>Pseudomonadota</taxon>
        <taxon>Betaproteobacteria</taxon>
        <taxon>Burkholderiales</taxon>
        <taxon>Burkholderiaceae</taxon>
        <taxon>Paraburkholderia</taxon>
    </lineage>
</organism>
<keyword evidence="2" id="KW-1185">Reference proteome</keyword>
<evidence type="ECO:0000313" key="1">
    <source>
        <dbReference type="EMBL" id="TDG21972.1"/>
    </source>
</evidence>
<dbReference type="Proteomes" id="UP000295722">
    <property type="component" value="Unassembled WGS sequence"/>
</dbReference>
<accession>A0A4R5M7Y5</accession>
<comment type="caution">
    <text evidence="1">The sequence shown here is derived from an EMBL/GenBank/DDBJ whole genome shotgun (WGS) entry which is preliminary data.</text>
</comment>
<reference evidence="1 2" key="1">
    <citation type="submission" date="2019-03" db="EMBL/GenBank/DDBJ databases">
        <title>Paraburkholderia sp. 4M-K11, isolated from subtropical forest soil.</title>
        <authorList>
            <person name="Gao Z.-H."/>
            <person name="Qiu L.-H."/>
        </authorList>
    </citation>
    <scope>NUCLEOTIDE SEQUENCE [LARGE SCALE GENOMIC DNA]</scope>
    <source>
        <strain evidence="1 2">4M-K11</strain>
    </source>
</reference>
<dbReference type="AlphaFoldDB" id="A0A4R5M7Y5"/>
<sequence length="214" mass="22571">MSELIDMASQFKGLPMSDLIGSPLTAACDAQVKLANATADFIKYVGFLPPAEGDKNGVGATRLAHFAFTRPTQDPADITKSIDEHVTLDVPLLAIVKIPALAITKVDITFDMEVKSSFMSKDSTDASAKMAADVKFGWGPISAQVHLEGSVATHKENTRSSDNSAKYHVQVLAEDSGMPEGLSRVMDILHSAIQPRTTGQTAALAGGNDKGGQA</sequence>